<dbReference type="AlphaFoldDB" id="A0A9X2Q0P0"/>
<dbReference type="PRINTS" id="PR00036">
    <property type="entry name" value="HTHLACI"/>
</dbReference>
<comment type="caution">
    <text evidence="4">The sequence shown here is derived from an EMBL/GenBank/DDBJ whole genome shotgun (WGS) entry which is preliminary data.</text>
</comment>
<evidence type="ECO:0000313" key="4">
    <source>
        <dbReference type="EMBL" id="MCS3709051.1"/>
    </source>
</evidence>
<dbReference type="PANTHER" id="PTHR30146:SF109">
    <property type="entry name" value="HTH-TYPE TRANSCRIPTIONAL REGULATOR GALS"/>
    <property type="match status" value="1"/>
</dbReference>
<protein>
    <submittedName>
        <fullName evidence="4">LacI family transcriptional regulator</fullName>
    </submittedName>
</protein>
<evidence type="ECO:0000256" key="2">
    <source>
        <dbReference type="ARBA" id="ARBA00023125"/>
    </source>
</evidence>
<dbReference type="Pfam" id="PF13377">
    <property type="entry name" value="Peripla_BP_3"/>
    <property type="match status" value="1"/>
</dbReference>
<dbReference type="InterPro" id="IPR028082">
    <property type="entry name" value="Peripla_BP_I"/>
</dbReference>
<dbReference type="GO" id="GO:0000976">
    <property type="term" value="F:transcription cis-regulatory region binding"/>
    <property type="evidence" value="ECO:0007669"/>
    <property type="project" value="TreeGrafter"/>
</dbReference>
<keyword evidence="1" id="KW-0805">Transcription regulation</keyword>
<dbReference type="EMBL" id="JANUAE010000002">
    <property type="protein sequence ID" value="MCS3709051.1"/>
    <property type="molecule type" value="Genomic_DNA"/>
</dbReference>
<dbReference type="RefSeq" id="WP_259047776.1">
    <property type="nucleotide sequence ID" value="NZ_JANTZF010000009.1"/>
</dbReference>
<dbReference type="CDD" id="cd01392">
    <property type="entry name" value="HTH_LacI"/>
    <property type="match status" value="1"/>
</dbReference>
<organism evidence="4 5">
    <name type="scientific">Salinibacter ruber</name>
    <dbReference type="NCBI Taxonomy" id="146919"/>
    <lineage>
        <taxon>Bacteria</taxon>
        <taxon>Pseudomonadati</taxon>
        <taxon>Rhodothermota</taxon>
        <taxon>Rhodothermia</taxon>
        <taxon>Rhodothermales</taxon>
        <taxon>Salinibacteraceae</taxon>
        <taxon>Salinibacter</taxon>
    </lineage>
</organism>
<dbReference type="PANTHER" id="PTHR30146">
    <property type="entry name" value="LACI-RELATED TRANSCRIPTIONAL REPRESSOR"/>
    <property type="match status" value="1"/>
</dbReference>
<dbReference type="Gene3D" id="3.40.50.2300">
    <property type="match status" value="2"/>
</dbReference>
<evidence type="ECO:0000256" key="3">
    <source>
        <dbReference type="ARBA" id="ARBA00023163"/>
    </source>
</evidence>
<dbReference type="SMART" id="SM00354">
    <property type="entry name" value="HTH_LACI"/>
    <property type="match status" value="1"/>
</dbReference>
<dbReference type="GO" id="GO:0003700">
    <property type="term" value="F:DNA-binding transcription factor activity"/>
    <property type="evidence" value="ECO:0007669"/>
    <property type="project" value="TreeGrafter"/>
</dbReference>
<dbReference type="SUPFAM" id="SSF47413">
    <property type="entry name" value="lambda repressor-like DNA-binding domains"/>
    <property type="match status" value="1"/>
</dbReference>
<evidence type="ECO:0000313" key="5">
    <source>
        <dbReference type="Proteomes" id="UP001155057"/>
    </source>
</evidence>
<dbReference type="PROSITE" id="PS50932">
    <property type="entry name" value="HTH_LACI_2"/>
    <property type="match status" value="1"/>
</dbReference>
<dbReference type="CDD" id="cd06267">
    <property type="entry name" value="PBP1_LacI_sugar_binding-like"/>
    <property type="match status" value="1"/>
</dbReference>
<keyword evidence="2" id="KW-0238">DNA-binding</keyword>
<name>A0A9X2Q0P0_9BACT</name>
<dbReference type="SUPFAM" id="SSF53822">
    <property type="entry name" value="Periplasmic binding protein-like I"/>
    <property type="match status" value="1"/>
</dbReference>
<dbReference type="InterPro" id="IPR010982">
    <property type="entry name" value="Lambda_DNA-bd_dom_sf"/>
</dbReference>
<gene>
    <name evidence="4" type="ORF">GGP61_000646</name>
</gene>
<dbReference type="InterPro" id="IPR000843">
    <property type="entry name" value="HTH_LacI"/>
</dbReference>
<dbReference type="Proteomes" id="UP001155057">
    <property type="component" value="Unassembled WGS sequence"/>
</dbReference>
<accession>A0A9X2Q0P0</accession>
<proteinExistence type="predicted"/>
<reference evidence="4" key="1">
    <citation type="submission" date="2022-08" db="EMBL/GenBank/DDBJ databases">
        <title>Genomic Encyclopedia of Type Strains, Phase V (KMG-V): Genome sequencing to study the core and pangenomes of soil and plant-associated prokaryotes.</title>
        <authorList>
            <person name="Whitman W."/>
        </authorList>
    </citation>
    <scope>NUCLEOTIDE SEQUENCE</scope>
    <source>
        <strain evidence="4">SP3049</strain>
    </source>
</reference>
<dbReference type="InterPro" id="IPR046335">
    <property type="entry name" value="LacI/GalR-like_sensor"/>
</dbReference>
<sequence>MPNDAKENSNQSKATIYDVADHAGVAISTVSRVLNDSEDVADQTRDKVVRAIQELQFRPNRTAKSLAQRSTRTIAVALPTFTTPFHNELLKGVRDRLDEEDVDLLLCDLEWEAPKHSLRSFLEGGAMDGLLLVGVTPDEDLADELRMLGGPVVLVGAELAGFDSFYWEDQPGAELAVNHLIDQDYTRIGAITTPHDNRVRNERIAGYRQALEDAGIEFNSDLVVHGHTSKHDGFSEESGYEAMQDLLALDDPVEAAFASSDVQAIGAWQALREEGFEVPDDFAFVGYDDIKVSRFIGLSSVAQNMHNVGNEGTDLLLDRLEKRGPEKYTSRLVETELHIRKSSQRP</sequence>
<evidence type="ECO:0000256" key="1">
    <source>
        <dbReference type="ARBA" id="ARBA00023015"/>
    </source>
</evidence>
<keyword evidence="3" id="KW-0804">Transcription</keyword>
<dbReference type="Gene3D" id="1.10.260.40">
    <property type="entry name" value="lambda repressor-like DNA-binding domains"/>
    <property type="match status" value="1"/>
</dbReference>
<dbReference type="Pfam" id="PF00356">
    <property type="entry name" value="LacI"/>
    <property type="match status" value="1"/>
</dbReference>